<dbReference type="RefSeq" id="WP_096235663.1">
    <property type="nucleotide sequence ID" value="NZ_CP023422.1"/>
</dbReference>
<reference evidence="1 2" key="1">
    <citation type="submission" date="2017-09" db="EMBL/GenBank/DDBJ databases">
        <title>Complete genome sequence of Janthinobacterium svalbardensis PAMC 27463.</title>
        <authorList>
            <person name="Cho Y.-J."/>
            <person name="Cho A."/>
            <person name="Kim O.-S."/>
            <person name="Lee J.-I."/>
        </authorList>
    </citation>
    <scope>NUCLEOTIDE SEQUENCE [LARGE SCALE GENOMIC DNA]</scope>
    <source>
        <strain evidence="1 2">PAMC 27463</strain>
    </source>
</reference>
<proteinExistence type="predicted"/>
<dbReference type="EMBL" id="CP023422">
    <property type="protein sequence ID" value="ATD61658.1"/>
    <property type="molecule type" value="Genomic_DNA"/>
</dbReference>
<gene>
    <name evidence="1" type="ORF">CNX70_16935</name>
</gene>
<protein>
    <submittedName>
        <fullName evidence="1">Uncharacterized protein</fullName>
    </submittedName>
</protein>
<accession>A0A290WY79</accession>
<sequence length="83" mass="8533">MPDLSPRAVIAGNIDDVRALALAAAHPHMHARTIYAGEVLAGFALYAEPGPAGRQGQGLAATGNCRHIAAKNIFSGNCIAEVL</sequence>
<keyword evidence="2" id="KW-1185">Reference proteome</keyword>
<evidence type="ECO:0000313" key="1">
    <source>
        <dbReference type="EMBL" id="ATD61658.1"/>
    </source>
</evidence>
<dbReference type="AlphaFoldDB" id="A0A290WY79"/>
<dbReference type="Proteomes" id="UP000218437">
    <property type="component" value="Chromosome"/>
</dbReference>
<name>A0A290WY79_9BURK</name>
<evidence type="ECO:0000313" key="2">
    <source>
        <dbReference type="Proteomes" id="UP000218437"/>
    </source>
</evidence>
<organism evidence="1 2">
    <name type="scientific">Janthinobacterium svalbardensis</name>
    <dbReference type="NCBI Taxonomy" id="368607"/>
    <lineage>
        <taxon>Bacteria</taxon>
        <taxon>Pseudomonadati</taxon>
        <taxon>Pseudomonadota</taxon>
        <taxon>Betaproteobacteria</taxon>
        <taxon>Burkholderiales</taxon>
        <taxon>Oxalobacteraceae</taxon>
        <taxon>Janthinobacterium</taxon>
    </lineage>
</organism>
<dbReference type="KEGG" id="jsv:CNX70_16935"/>